<comment type="subcellular location">
    <subcellularLocation>
        <location evidence="1">Cytoplasm</location>
        <location evidence="1">Cytoskeleton</location>
    </subcellularLocation>
</comment>
<proteinExistence type="predicted"/>
<dbReference type="SUPFAM" id="SSF47576">
    <property type="entry name" value="Calponin-homology domain, CH-domain"/>
    <property type="match status" value="1"/>
</dbReference>
<evidence type="ECO:0000256" key="3">
    <source>
        <dbReference type="ARBA" id="ARBA00022737"/>
    </source>
</evidence>
<dbReference type="SUPFAM" id="SSF56672">
    <property type="entry name" value="DNA/RNA polymerases"/>
    <property type="match status" value="1"/>
</dbReference>
<dbReference type="PANTHER" id="PTHR12114">
    <property type="entry name" value="PARVIN"/>
    <property type="match status" value="1"/>
</dbReference>
<evidence type="ECO:0000259" key="6">
    <source>
        <dbReference type="Pfam" id="PF18701"/>
    </source>
</evidence>
<evidence type="ECO:0000313" key="8">
    <source>
        <dbReference type="Proteomes" id="UP001235939"/>
    </source>
</evidence>
<dbReference type="InterPro" id="IPR043502">
    <property type="entry name" value="DNA/RNA_pol_sf"/>
</dbReference>
<feature type="domain" description="DUF5641" evidence="6">
    <location>
        <begin position="314"/>
        <end position="381"/>
    </location>
</feature>
<reference evidence="7 8" key="1">
    <citation type="submission" date="2022-01" db="EMBL/GenBank/DDBJ databases">
        <title>A chromosomal length assembly of Cordylochernes scorpioides.</title>
        <authorList>
            <person name="Zeh D."/>
            <person name="Zeh J."/>
        </authorList>
    </citation>
    <scope>NUCLEOTIDE SEQUENCE [LARGE SCALE GENOMIC DNA]</scope>
    <source>
        <strain evidence="7">IN4F17</strain>
        <tissue evidence="7">Whole Body</tissue>
    </source>
</reference>
<accession>A0ABY6L6M6</accession>
<keyword evidence="2" id="KW-0963">Cytoplasm</keyword>
<evidence type="ECO:0000313" key="7">
    <source>
        <dbReference type="EMBL" id="UYV76795.1"/>
    </source>
</evidence>
<protein>
    <submittedName>
        <fullName evidence="7">PARVA</fullName>
    </submittedName>
</protein>
<evidence type="ECO:0000256" key="4">
    <source>
        <dbReference type="ARBA" id="ARBA00023203"/>
    </source>
</evidence>
<dbReference type="InterPro" id="IPR028433">
    <property type="entry name" value="Parvin"/>
</dbReference>
<keyword evidence="3" id="KW-0677">Repeat</keyword>
<evidence type="ECO:0000256" key="1">
    <source>
        <dbReference type="ARBA" id="ARBA00004245"/>
    </source>
</evidence>
<keyword evidence="4" id="KW-0009">Actin-binding</keyword>
<dbReference type="InterPro" id="IPR036872">
    <property type="entry name" value="CH_dom_sf"/>
</dbReference>
<dbReference type="EMBL" id="CP092876">
    <property type="protein sequence ID" value="UYV76795.1"/>
    <property type="molecule type" value="Genomic_DNA"/>
</dbReference>
<dbReference type="Proteomes" id="UP001235939">
    <property type="component" value="Chromosome 14"/>
</dbReference>
<dbReference type="Gene3D" id="1.10.418.10">
    <property type="entry name" value="Calponin-like domain"/>
    <property type="match status" value="1"/>
</dbReference>
<keyword evidence="8" id="KW-1185">Reference proteome</keyword>
<dbReference type="Pfam" id="PF18701">
    <property type="entry name" value="DUF5641"/>
    <property type="match status" value="1"/>
</dbReference>
<name>A0ABY6L6M6_9ARAC</name>
<evidence type="ECO:0000256" key="5">
    <source>
        <dbReference type="ARBA" id="ARBA00023212"/>
    </source>
</evidence>
<dbReference type="PANTHER" id="PTHR12114:SF4">
    <property type="entry name" value="GH23568P"/>
    <property type="match status" value="1"/>
</dbReference>
<gene>
    <name evidence="7" type="ORF">LAZ67_14002034</name>
</gene>
<dbReference type="InterPro" id="IPR040676">
    <property type="entry name" value="DUF5641"/>
</dbReference>
<organism evidence="7 8">
    <name type="scientific">Cordylochernes scorpioides</name>
    <dbReference type="NCBI Taxonomy" id="51811"/>
    <lineage>
        <taxon>Eukaryota</taxon>
        <taxon>Metazoa</taxon>
        <taxon>Ecdysozoa</taxon>
        <taxon>Arthropoda</taxon>
        <taxon>Chelicerata</taxon>
        <taxon>Arachnida</taxon>
        <taxon>Pseudoscorpiones</taxon>
        <taxon>Cheliferoidea</taxon>
        <taxon>Chernetidae</taxon>
        <taxon>Cordylochernes</taxon>
    </lineage>
</organism>
<keyword evidence="5" id="KW-0206">Cytoskeleton</keyword>
<evidence type="ECO:0000256" key="2">
    <source>
        <dbReference type="ARBA" id="ARBA00022490"/>
    </source>
</evidence>
<sequence>MIVKRKLKLYRECFFYKNRNIFSKRNSDISNFEDELMIVKRKLKLYRECFFYKNRNLFSKRNSNISNFEDELMIVKRKLKLYRECFFYKNRNLFSKRNSNISNFEDELRTEKYVQGSRVDKAPARMASVKDDFLHYAKNPESELEDTDSDCTIVYDYEESSGEDEEVPPPLKTPRSDYIWSENSNYDPIIFSFDRSNSGLQFHDGVYLTLMMGLLEGYFVPLYAFNLTPASFDQKLHNVSFAFQLMVDSGLPKPKARPEDITKMYRQILVHPEDTLYQRIIWRDESGQGLKEYELKTLTYGTSCAPFLAIRTTEQTKMVETSGQHQDWNIGFVKSDNLPPLNWRMGRINQVYPGEDGLVRVVSVKTADGDLRRAVVKVCPLPLDCPTT</sequence>